<dbReference type="Proteomes" id="UP000050741">
    <property type="component" value="Unassembled WGS sequence"/>
</dbReference>
<dbReference type="CDD" id="cd12885">
    <property type="entry name" value="SPRY_RanBP_like"/>
    <property type="match status" value="1"/>
</dbReference>
<dbReference type="Gene3D" id="2.60.120.920">
    <property type="match status" value="1"/>
</dbReference>
<reference evidence="2" key="1">
    <citation type="submission" date="2014-05" db="EMBL/GenBank/DDBJ databases">
        <title>The genome and life-stage specific transcriptomes of Globodera pallida elucidate key aspects of plant parasitism by a cyst nematode.</title>
        <authorList>
            <person name="Cotton J.A."/>
            <person name="Lilley C.J."/>
            <person name="Jones L.M."/>
            <person name="Kikuchi T."/>
            <person name="Reid A.J."/>
            <person name="Thorpe P."/>
            <person name="Tsai I.J."/>
            <person name="Beasley H."/>
            <person name="Blok V."/>
            <person name="Cock P.J.A."/>
            <person name="Van den Akker S.E."/>
            <person name="Holroyd N."/>
            <person name="Hunt M."/>
            <person name="Mantelin S."/>
            <person name="Naghra H."/>
            <person name="Pain A."/>
            <person name="Palomares-Rius J.E."/>
            <person name="Zarowiecki M."/>
            <person name="Berriman M."/>
            <person name="Jones J.T."/>
            <person name="Urwin P.E."/>
        </authorList>
    </citation>
    <scope>NUCLEOTIDE SEQUENCE [LARGE SCALE GENOMIC DNA]</scope>
    <source>
        <strain evidence="2">Lindley</strain>
    </source>
</reference>
<dbReference type="SUPFAM" id="SSF49899">
    <property type="entry name" value="Concanavalin A-like lectins/glucanases"/>
    <property type="match status" value="1"/>
</dbReference>
<dbReference type="AlphaFoldDB" id="A0A183CKX3"/>
<name>A0A183CKX3_GLOPA</name>
<protein>
    <submittedName>
        <fullName evidence="3">B30.2/SPRY domain-containing protein</fullName>
    </submittedName>
</protein>
<dbReference type="Pfam" id="PF00622">
    <property type="entry name" value="SPRY"/>
    <property type="match status" value="1"/>
</dbReference>
<dbReference type="PROSITE" id="PS50188">
    <property type="entry name" value="B302_SPRY"/>
    <property type="match status" value="1"/>
</dbReference>
<dbReference type="WBParaSite" id="GPLIN_001352900">
    <property type="protein sequence ID" value="GPLIN_001352900"/>
    <property type="gene ID" value="GPLIN_001352900"/>
</dbReference>
<evidence type="ECO:0000313" key="2">
    <source>
        <dbReference type="Proteomes" id="UP000050741"/>
    </source>
</evidence>
<keyword evidence="2" id="KW-1185">Reference proteome</keyword>
<reference evidence="3" key="2">
    <citation type="submission" date="2016-06" db="UniProtKB">
        <authorList>
            <consortium name="WormBaseParasite"/>
        </authorList>
    </citation>
    <scope>IDENTIFICATION</scope>
</reference>
<accession>A0A183CKX3</accession>
<feature type="domain" description="B30.2/SPRY" evidence="1">
    <location>
        <begin position="250"/>
        <end position="436"/>
    </location>
</feature>
<proteinExistence type="predicted"/>
<sequence>MSSTESTNGGDITPVQQECWTPNFANLDPSDELRLLRARIAQLERQQTINNSPNSSASFDLVLQNAAEQHKAARLAMEPYQNKQQQIDALTQKLKVAVDQFLLMQSDQKALLERFNGIEQKQTANSEQQNANQEALSAMVDQFSRMQTTISNLEHKQKNDQAELLRKTAQQETVVKMEKYQKEQLNAQQEKVVKMEKYQKEQLAAQQEKVVKMEKYQKEQLNAQQEKVVKMEKYQKEQLTAQLEMVVKMEKYQKDRLAVQQEMVVKMEKYQKEQLTAQQEKTTVGALWEIGLTLENRWDFAACYDEPDRLIGDGFRSVFAERPIPKKDLGIFYYEVTLLEEEFLLHIGLGTKQMPSDRPVGRYEGTYAYQSCGRFWGHEVKGCSHDWDERPYIEGMPKFSGGAIVGCGVDLATRQIIYTKNGRRLGEKKKRIKNIK</sequence>
<dbReference type="InterPro" id="IPR013320">
    <property type="entry name" value="ConA-like_dom_sf"/>
</dbReference>
<organism evidence="2 3">
    <name type="scientific">Globodera pallida</name>
    <name type="common">Potato cyst nematode worm</name>
    <name type="synonym">Heterodera pallida</name>
    <dbReference type="NCBI Taxonomy" id="36090"/>
    <lineage>
        <taxon>Eukaryota</taxon>
        <taxon>Metazoa</taxon>
        <taxon>Ecdysozoa</taxon>
        <taxon>Nematoda</taxon>
        <taxon>Chromadorea</taxon>
        <taxon>Rhabditida</taxon>
        <taxon>Tylenchina</taxon>
        <taxon>Tylenchomorpha</taxon>
        <taxon>Tylenchoidea</taxon>
        <taxon>Heteroderidae</taxon>
        <taxon>Heteroderinae</taxon>
        <taxon>Globodera</taxon>
    </lineage>
</organism>
<dbReference type="InterPro" id="IPR001870">
    <property type="entry name" value="B30.2/SPRY"/>
</dbReference>
<dbReference type="InterPro" id="IPR003877">
    <property type="entry name" value="SPRY_dom"/>
</dbReference>
<evidence type="ECO:0000313" key="3">
    <source>
        <dbReference type="WBParaSite" id="GPLIN_001352900"/>
    </source>
</evidence>
<dbReference type="InterPro" id="IPR044736">
    <property type="entry name" value="Gid1/RanBPM/SPLA_SPRY"/>
</dbReference>
<evidence type="ECO:0000259" key="1">
    <source>
        <dbReference type="PROSITE" id="PS50188"/>
    </source>
</evidence>
<dbReference type="InterPro" id="IPR043136">
    <property type="entry name" value="B30.2/SPRY_sf"/>
</dbReference>